<comment type="similarity">
    <text evidence="1">Belongs to the ComF/GntX family.</text>
</comment>
<evidence type="ECO:0000313" key="2">
    <source>
        <dbReference type="EMBL" id="GHA06082.1"/>
    </source>
</evidence>
<reference evidence="2" key="2">
    <citation type="submission" date="2020-09" db="EMBL/GenBank/DDBJ databases">
        <authorList>
            <person name="Sun Q."/>
            <person name="Kim S."/>
        </authorList>
    </citation>
    <scope>NUCLEOTIDE SEQUENCE</scope>
    <source>
        <strain evidence="2">KCTC 12711</strain>
    </source>
</reference>
<evidence type="ECO:0000313" key="3">
    <source>
        <dbReference type="Proteomes" id="UP000614811"/>
    </source>
</evidence>
<dbReference type="InterPro" id="IPR000836">
    <property type="entry name" value="PRTase_dom"/>
</dbReference>
<reference evidence="2" key="1">
    <citation type="journal article" date="2014" name="Int. J. Syst. Evol. Microbiol.">
        <title>Complete genome sequence of Corynebacterium casei LMG S-19264T (=DSM 44701T), isolated from a smear-ripened cheese.</title>
        <authorList>
            <consortium name="US DOE Joint Genome Institute (JGI-PGF)"/>
            <person name="Walter F."/>
            <person name="Albersmeier A."/>
            <person name="Kalinowski J."/>
            <person name="Ruckert C."/>
        </authorList>
    </citation>
    <scope>NUCLEOTIDE SEQUENCE</scope>
    <source>
        <strain evidence="2">KCTC 12711</strain>
    </source>
</reference>
<keyword evidence="3" id="KW-1185">Reference proteome</keyword>
<evidence type="ECO:0008006" key="4">
    <source>
        <dbReference type="Google" id="ProtNLM"/>
    </source>
</evidence>
<comment type="caution">
    <text evidence="2">The sequence shown here is derived from an EMBL/GenBank/DDBJ whole genome shotgun (WGS) entry which is preliminary data.</text>
</comment>
<name>A0A918RNJ9_9GAMM</name>
<sequence length="150" mass="16861">MDELIRKLKYQGNPYIARDIAAMLATELREANIDLPEMLIPVPLHRQRLFQRGYNQSALLAKQLGKQFGIAVDYRSLTKHKSTANQAELSLKARQSNLKNAFKIARPIIASHVAIIDDVITTGSTAREIAKILKRNGVDYIQVWGVAHTL</sequence>
<accession>A0A918RNJ9</accession>
<protein>
    <recommendedName>
        <fullName evidence="4">ComF family protein</fullName>
    </recommendedName>
</protein>
<dbReference type="InterPro" id="IPR029057">
    <property type="entry name" value="PRTase-like"/>
</dbReference>
<dbReference type="EMBL" id="BMXA01000002">
    <property type="protein sequence ID" value="GHA06082.1"/>
    <property type="molecule type" value="Genomic_DNA"/>
</dbReference>
<dbReference type="Gene3D" id="3.40.50.2020">
    <property type="match status" value="1"/>
</dbReference>
<dbReference type="RefSeq" id="WP_189399405.1">
    <property type="nucleotide sequence ID" value="NZ_BMXA01000002.1"/>
</dbReference>
<dbReference type="CDD" id="cd06223">
    <property type="entry name" value="PRTases_typeI"/>
    <property type="match status" value="1"/>
</dbReference>
<dbReference type="Proteomes" id="UP000614811">
    <property type="component" value="Unassembled WGS sequence"/>
</dbReference>
<dbReference type="SUPFAM" id="SSF53271">
    <property type="entry name" value="PRTase-like"/>
    <property type="match status" value="1"/>
</dbReference>
<evidence type="ECO:0000256" key="1">
    <source>
        <dbReference type="ARBA" id="ARBA00008007"/>
    </source>
</evidence>
<proteinExistence type="inferred from homology"/>
<organism evidence="2 3">
    <name type="scientific">Arenicella chitinivorans</name>
    <dbReference type="NCBI Taxonomy" id="1329800"/>
    <lineage>
        <taxon>Bacteria</taxon>
        <taxon>Pseudomonadati</taxon>
        <taxon>Pseudomonadota</taxon>
        <taxon>Gammaproteobacteria</taxon>
        <taxon>Arenicellales</taxon>
        <taxon>Arenicellaceae</taxon>
        <taxon>Arenicella</taxon>
    </lineage>
</organism>
<dbReference type="PANTHER" id="PTHR47505">
    <property type="entry name" value="DNA UTILIZATION PROTEIN YHGH"/>
    <property type="match status" value="1"/>
</dbReference>
<gene>
    <name evidence="2" type="ORF">GCM10008090_14650</name>
</gene>
<dbReference type="AlphaFoldDB" id="A0A918RNJ9"/>
<dbReference type="InterPro" id="IPR051910">
    <property type="entry name" value="ComF/GntX_DNA_util-trans"/>
</dbReference>
<dbReference type="PANTHER" id="PTHR47505:SF1">
    <property type="entry name" value="DNA UTILIZATION PROTEIN YHGH"/>
    <property type="match status" value="1"/>
</dbReference>